<comment type="catalytic activity">
    <reaction evidence="1 10">
        <text>2 ATP = 3',3'-c-di-AMP + 2 diphosphate</text>
        <dbReference type="Rhea" id="RHEA:35655"/>
        <dbReference type="ChEBI" id="CHEBI:30616"/>
        <dbReference type="ChEBI" id="CHEBI:33019"/>
        <dbReference type="ChEBI" id="CHEBI:71500"/>
        <dbReference type="EC" id="2.7.7.85"/>
    </reaction>
</comment>
<evidence type="ECO:0000256" key="6">
    <source>
        <dbReference type="ARBA" id="ARBA00022741"/>
    </source>
</evidence>
<evidence type="ECO:0000313" key="12">
    <source>
        <dbReference type="EMBL" id="MBC8538019.1"/>
    </source>
</evidence>
<keyword evidence="7 10" id="KW-0067">ATP-binding</keyword>
<evidence type="ECO:0000256" key="7">
    <source>
        <dbReference type="ARBA" id="ARBA00022840"/>
    </source>
</evidence>
<dbReference type="Pfam" id="PF02457">
    <property type="entry name" value="DAC"/>
    <property type="match status" value="1"/>
</dbReference>
<reference evidence="12" key="1">
    <citation type="submission" date="2020-08" db="EMBL/GenBank/DDBJ databases">
        <title>Genome public.</title>
        <authorList>
            <person name="Liu C."/>
            <person name="Sun Q."/>
        </authorList>
    </citation>
    <scope>NUCLEOTIDE SEQUENCE</scope>
    <source>
        <strain evidence="12">NSJ-63</strain>
    </source>
</reference>
<dbReference type="EC" id="2.7.7.85" evidence="10"/>
<dbReference type="PANTHER" id="PTHR34185:SF1">
    <property type="entry name" value="DIADENYLATE CYCLASE"/>
    <property type="match status" value="1"/>
</dbReference>
<evidence type="ECO:0000256" key="9">
    <source>
        <dbReference type="ARBA" id="ARBA00023136"/>
    </source>
</evidence>
<dbReference type="PIRSF" id="PIRSF004793">
    <property type="entry name" value="UCP004793"/>
    <property type="match status" value="1"/>
</dbReference>
<dbReference type="InterPro" id="IPR036888">
    <property type="entry name" value="DNA_integrity_DisA_N_sf"/>
</dbReference>
<dbReference type="EMBL" id="JACRSS010000001">
    <property type="protein sequence ID" value="MBC8538019.1"/>
    <property type="molecule type" value="Genomic_DNA"/>
</dbReference>
<dbReference type="GO" id="GO:0106408">
    <property type="term" value="F:diadenylate cyclase activity"/>
    <property type="evidence" value="ECO:0007669"/>
    <property type="project" value="UniProtKB-EC"/>
</dbReference>
<evidence type="ECO:0000256" key="2">
    <source>
        <dbReference type="ARBA" id="ARBA00022475"/>
    </source>
</evidence>
<dbReference type="Proteomes" id="UP000617951">
    <property type="component" value="Unassembled WGS sequence"/>
</dbReference>
<dbReference type="AlphaFoldDB" id="A0A926DIR1"/>
<keyword evidence="2 10" id="KW-1003">Cell membrane</keyword>
<evidence type="ECO:0000256" key="10">
    <source>
        <dbReference type="HAMAP-Rule" id="MF_01499"/>
    </source>
</evidence>
<dbReference type="InterPro" id="IPR003390">
    <property type="entry name" value="DNA_integrity_scan_DisA_N"/>
</dbReference>
<keyword evidence="13" id="KW-1185">Reference proteome</keyword>
<dbReference type="SUPFAM" id="SSF143597">
    <property type="entry name" value="YojJ-like"/>
    <property type="match status" value="1"/>
</dbReference>
<dbReference type="FunFam" id="3.40.1700.10:FF:000002">
    <property type="entry name" value="Diadenylate cyclase"/>
    <property type="match status" value="1"/>
</dbReference>
<keyword evidence="5 10" id="KW-0548">Nucleotidyltransferase</keyword>
<protein>
    <recommendedName>
        <fullName evidence="10">Diadenylate cyclase</fullName>
        <shortName evidence="10">DAC</shortName>
        <ecNumber evidence="10">2.7.7.85</ecNumber>
    </recommendedName>
    <alternativeName>
        <fullName evidence="10">Cyclic-di-AMP synthase</fullName>
        <shortName evidence="10">c-di-AMP synthase</shortName>
    </alternativeName>
</protein>
<comment type="function">
    <text evidence="10">Catalyzes the condensation of 2 ATP molecules into cyclic di-AMP (c-di-AMP), a second messenger used to regulate differing processes in different bacteria.</text>
</comment>
<dbReference type="NCBIfam" id="TIGR00159">
    <property type="entry name" value="diadenylate cyclase CdaA"/>
    <property type="match status" value="1"/>
</dbReference>
<comment type="caution">
    <text evidence="12">The sequence shown here is derived from an EMBL/GenBank/DDBJ whole genome shotgun (WGS) entry which is preliminary data.</text>
</comment>
<dbReference type="GO" id="GO:0005524">
    <property type="term" value="F:ATP binding"/>
    <property type="evidence" value="ECO:0007669"/>
    <property type="project" value="UniProtKB-UniRule"/>
</dbReference>
<dbReference type="Gene3D" id="3.40.1700.10">
    <property type="entry name" value="DNA integrity scanning protein, DisA, N-terminal domain"/>
    <property type="match status" value="1"/>
</dbReference>
<evidence type="ECO:0000256" key="4">
    <source>
        <dbReference type="ARBA" id="ARBA00022692"/>
    </source>
</evidence>
<feature type="transmembrane region" description="Helical" evidence="10">
    <location>
        <begin position="39"/>
        <end position="57"/>
    </location>
</feature>
<sequence>MKNSILQFTWLDILDVLLVATLIYGLLKITSHTRAMQVLKGLGIIIVLAQFCELIGLSAVTWLLNYVINAGAVFLVILFQPELRRGLEKIGRGKIFDIAQLGGSENGDEVKLIEEIERAVLNMSIRKIGALMVFERKTGLRDVIESGTTLDAKISSELIENVFFPNSPMHDGAMILKNDKVVAAGCFLPLSDNKQISSELGTRHRAALGISEISDSIVLIVSEETGVISKAHEGTITRYIDRKALREILTDIFLGSKEKSVSIGTRIKRKVTRK</sequence>
<evidence type="ECO:0000256" key="5">
    <source>
        <dbReference type="ARBA" id="ARBA00022695"/>
    </source>
</evidence>
<name>A0A926DIR1_9FIRM</name>
<keyword evidence="9 10" id="KW-0472">Membrane</keyword>
<dbReference type="GO" id="GO:0004016">
    <property type="term" value="F:adenylate cyclase activity"/>
    <property type="evidence" value="ECO:0007669"/>
    <property type="project" value="UniProtKB-UniRule"/>
</dbReference>
<keyword evidence="6 10" id="KW-0547">Nucleotide-binding</keyword>
<organism evidence="12 13">
    <name type="scientific">Guopingia tenuis</name>
    <dbReference type="NCBI Taxonomy" id="2763656"/>
    <lineage>
        <taxon>Bacteria</taxon>
        <taxon>Bacillati</taxon>
        <taxon>Bacillota</taxon>
        <taxon>Clostridia</taxon>
        <taxon>Christensenellales</taxon>
        <taxon>Christensenellaceae</taxon>
        <taxon>Guopingia</taxon>
    </lineage>
</organism>
<comment type="subunit">
    <text evidence="10">Probably a homodimer.</text>
</comment>
<dbReference type="InterPro" id="IPR050338">
    <property type="entry name" value="DisA"/>
</dbReference>
<comment type="caution">
    <text evidence="10">Lacks conserved residue(s) required for the propagation of feature annotation.</text>
</comment>
<feature type="transmembrane region" description="Helical" evidence="10">
    <location>
        <begin position="6"/>
        <end position="27"/>
    </location>
</feature>
<evidence type="ECO:0000256" key="1">
    <source>
        <dbReference type="ARBA" id="ARBA00000877"/>
    </source>
</evidence>
<dbReference type="HAMAP" id="MF_01499">
    <property type="entry name" value="DacA"/>
    <property type="match status" value="1"/>
</dbReference>
<feature type="domain" description="DAC" evidence="11">
    <location>
        <begin position="80"/>
        <end position="242"/>
    </location>
</feature>
<evidence type="ECO:0000256" key="3">
    <source>
        <dbReference type="ARBA" id="ARBA00022679"/>
    </source>
</evidence>
<dbReference type="PANTHER" id="PTHR34185">
    <property type="entry name" value="DIADENYLATE CYCLASE"/>
    <property type="match status" value="1"/>
</dbReference>
<evidence type="ECO:0000313" key="13">
    <source>
        <dbReference type="Proteomes" id="UP000617951"/>
    </source>
</evidence>
<feature type="transmembrane region" description="Helical" evidence="10">
    <location>
        <begin position="63"/>
        <end position="79"/>
    </location>
</feature>
<proteinExistence type="inferred from homology"/>
<dbReference type="GO" id="GO:0006171">
    <property type="term" value="P:cAMP biosynthetic process"/>
    <property type="evidence" value="ECO:0007669"/>
    <property type="project" value="InterPro"/>
</dbReference>
<comment type="similarity">
    <text evidence="10">Belongs to the adenylate cyclase family. DacA/CdaA subfamily.</text>
</comment>
<evidence type="ECO:0000259" key="11">
    <source>
        <dbReference type="PROSITE" id="PS51794"/>
    </source>
</evidence>
<evidence type="ECO:0000256" key="8">
    <source>
        <dbReference type="ARBA" id="ARBA00022989"/>
    </source>
</evidence>
<keyword evidence="8 10" id="KW-1133">Transmembrane helix</keyword>
<dbReference type="InterPro" id="IPR034701">
    <property type="entry name" value="CdaA"/>
</dbReference>
<keyword evidence="3 10" id="KW-0808">Transferase</keyword>
<accession>A0A926DIR1</accession>
<dbReference type="Pfam" id="PF19293">
    <property type="entry name" value="CdaA_N"/>
    <property type="match status" value="1"/>
</dbReference>
<gene>
    <name evidence="10" type="primary">dacA</name>
    <name evidence="12" type="ORF">H8693_03625</name>
</gene>
<keyword evidence="4 10" id="KW-0812">Transmembrane</keyword>
<dbReference type="InterPro" id="IPR045585">
    <property type="entry name" value="CdaA_N"/>
</dbReference>
<dbReference type="InterPro" id="IPR014046">
    <property type="entry name" value="C-di-AMP_synthase"/>
</dbReference>
<dbReference type="PROSITE" id="PS51794">
    <property type="entry name" value="DAC"/>
    <property type="match status" value="1"/>
</dbReference>